<dbReference type="EMBL" id="SIYF01000293">
    <property type="protein sequence ID" value="TKK80882.1"/>
    <property type="molecule type" value="Genomic_DNA"/>
</dbReference>
<dbReference type="InterPro" id="IPR049704">
    <property type="entry name" value="Aminotrans_3_PPA_site"/>
</dbReference>
<name>A0A4U3LYG3_ENTFL</name>
<keyword evidence="4 5" id="KW-0663">Pyridoxal phosphate</keyword>
<keyword evidence="2 6" id="KW-0032">Aminotransferase</keyword>
<protein>
    <submittedName>
        <fullName evidence="6">Aminotransferase class III-fold pyridoxal phosphate-dependent enzyme</fullName>
    </submittedName>
</protein>
<dbReference type="AlphaFoldDB" id="A0A4U3LYG3"/>
<dbReference type="InterPro" id="IPR015421">
    <property type="entry name" value="PyrdxlP-dep_Trfase_major"/>
</dbReference>
<reference evidence="6 7" key="1">
    <citation type="submission" date="2019-02" db="EMBL/GenBank/DDBJ databases">
        <title>Bacteria dissemination in different level of health care in South Africa: the effectiveness of infections prevention and control.</title>
        <authorList>
            <person name="Shobo C."/>
            <person name="Amoako D.G."/>
            <person name="Allam M."/>
            <person name="Ismail A."/>
            <person name="Bester L.A."/>
            <person name="Essack S.Y."/>
        </authorList>
    </citation>
    <scope>NUCLEOTIDE SEQUENCE [LARGE SCALE GENOMIC DNA]</scope>
    <source>
        <strain evidence="6 7">2SIL2</strain>
    </source>
</reference>
<dbReference type="GO" id="GO:0030170">
    <property type="term" value="F:pyridoxal phosphate binding"/>
    <property type="evidence" value="ECO:0007669"/>
    <property type="project" value="InterPro"/>
</dbReference>
<organism evidence="6 7">
    <name type="scientific">Enterococcus faecalis</name>
    <name type="common">Streptococcus faecalis</name>
    <dbReference type="NCBI Taxonomy" id="1351"/>
    <lineage>
        <taxon>Bacteria</taxon>
        <taxon>Bacillati</taxon>
        <taxon>Bacillota</taxon>
        <taxon>Bacilli</taxon>
        <taxon>Lactobacillales</taxon>
        <taxon>Enterococcaceae</taxon>
        <taxon>Enterococcus</taxon>
    </lineage>
</organism>
<evidence type="ECO:0000256" key="2">
    <source>
        <dbReference type="ARBA" id="ARBA00022576"/>
    </source>
</evidence>
<dbReference type="GO" id="GO:0042802">
    <property type="term" value="F:identical protein binding"/>
    <property type="evidence" value="ECO:0007669"/>
    <property type="project" value="TreeGrafter"/>
</dbReference>
<evidence type="ECO:0000256" key="5">
    <source>
        <dbReference type="RuleBase" id="RU003560"/>
    </source>
</evidence>
<dbReference type="PANTHER" id="PTHR11986:SF79">
    <property type="entry name" value="ACETYLORNITHINE AMINOTRANSFERASE, MITOCHONDRIAL"/>
    <property type="match status" value="1"/>
</dbReference>
<proteinExistence type="inferred from homology"/>
<dbReference type="InterPro" id="IPR015424">
    <property type="entry name" value="PyrdxlP-dep_Trfase"/>
</dbReference>
<dbReference type="GO" id="GO:0008483">
    <property type="term" value="F:transaminase activity"/>
    <property type="evidence" value="ECO:0007669"/>
    <property type="project" value="UniProtKB-KW"/>
</dbReference>
<dbReference type="SUPFAM" id="SSF53383">
    <property type="entry name" value="PLP-dependent transferases"/>
    <property type="match status" value="1"/>
</dbReference>
<dbReference type="InterPro" id="IPR050103">
    <property type="entry name" value="Class-III_PLP-dep_AT"/>
</dbReference>
<sequence>MKYNYLVPMGDITKVNEHKTTIVRAEEEYVFDEEQKRFVDLRSGLWNTNLGYKKELYEIIRQRFTEQLSKSLTYLDIHSFHHPVYQEYAKKLATFADKEGFYEQVIYTNSGSECTELALKISRQINKSNQKILAFSQGYHGTFWGGMSISGLDQEVTDIYSPKLSNMEFIKSPENDIEEKNFFKHIEYHHHEYSAMIIEPVLGSAGIKMPSIRFLNKLGSLLKKYGIIVIFDEVATGFYRTGKPFYFHYLDFKPDIINLSKGINNGMLPFGVVLLSNDIVCELKKEKLEHFSTQNGNLLGVISAYETLNYYRQHEVEIVQNIQNLNELILTELNVYGISFRGIGCMFAIPIDDKQALPLIIQSLKQTGILCYQYFNSDEDNGLTLMPSFYTNYQKMLQIIRRIAKVVNAYA</sequence>
<dbReference type="RefSeq" id="WP_002370098.1">
    <property type="nucleotide sequence ID" value="NZ_AP026721.1"/>
</dbReference>
<dbReference type="PROSITE" id="PS00600">
    <property type="entry name" value="AA_TRANSFER_CLASS_3"/>
    <property type="match status" value="1"/>
</dbReference>
<dbReference type="Pfam" id="PF00202">
    <property type="entry name" value="Aminotran_3"/>
    <property type="match status" value="1"/>
</dbReference>
<evidence type="ECO:0000256" key="3">
    <source>
        <dbReference type="ARBA" id="ARBA00022679"/>
    </source>
</evidence>
<comment type="caution">
    <text evidence="6">The sequence shown here is derived from an EMBL/GenBank/DDBJ whole genome shotgun (WGS) entry which is preliminary data.</text>
</comment>
<comment type="similarity">
    <text evidence="5">Belongs to the class-III pyridoxal-phosphate-dependent aminotransferase family.</text>
</comment>
<evidence type="ECO:0000256" key="4">
    <source>
        <dbReference type="ARBA" id="ARBA00022898"/>
    </source>
</evidence>
<dbReference type="Gene3D" id="3.90.1150.10">
    <property type="entry name" value="Aspartate Aminotransferase, domain 1"/>
    <property type="match status" value="1"/>
</dbReference>
<dbReference type="PIRSF" id="PIRSF000521">
    <property type="entry name" value="Transaminase_4ab_Lys_Orn"/>
    <property type="match status" value="1"/>
</dbReference>
<accession>A0A4U3LYG3</accession>
<dbReference type="Gene3D" id="3.40.640.10">
    <property type="entry name" value="Type I PLP-dependent aspartate aminotransferase-like (Major domain)"/>
    <property type="match status" value="1"/>
</dbReference>
<comment type="cofactor">
    <cofactor evidence="1">
        <name>pyridoxal 5'-phosphate</name>
        <dbReference type="ChEBI" id="CHEBI:597326"/>
    </cofactor>
</comment>
<dbReference type="InterPro" id="IPR015422">
    <property type="entry name" value="PyrdxlP-dep_Trfase_small"/>
</dbReference>
<evidence type="ECO:0000256" key="1">
    <source>
        <dbReference type="ARBA" id="ARBA00001933"/>
    </source>
</evidence>
<gene>
    <name evidence="6" type="ORF">EY666_11835</name>
</gene>
<keyword evidence="3 6" id="KW-0808">Transferase</keyword>
<evidence type="ECO:0000313" key="6">
    <source>
        <dbReference type="EMBL" id="TKK80882.1"/>
    </source>
</evidence>
<dbReference type="PANTHER" id="PTHR11986">
    <property type="entry name" value="AMINOTRANSFERASE CLASS III"/>
    <property type="match status" value="1"/>
</dbReference>
<dbReference type="Proteomes" id="UP000305511">
    <property type="component" value="Unassembled WGS sequence"/>
</dbReference>
<dbReference type="InterPro" id="IPR005814">
    <property type="entry name" value="Aminotrans_3"/>
</dbReference>
<evidence type="ECO:0000313" key="7">
    <source>
        <dbReference type="Proteomes" id="UP000305511"/>
    </source>
</evidence>